<keyword evidence="3" id="KW-0813">Transport</keyword>
<evidence type="ECO:0000313" key="6">
    <source>
        <dbReference type="EMBL" id="WFD33702.1"/>
    </source>
</evidence>
<dbReference type="InterPro" id="IPR011989">
    <property type="entry name" value="ARM-like"/>
</dbReference>
<dbReference type="GO" id="GO:0005829">
    <property type="term" value="C:cytosol"/>
    <property type="evidence" value="ECO:0007669"/>
    <property type="project" value="TreeGrafter"/>
</dbReference>
<name>A0AAF0J4R5_9BASI</name>
<evidence type="ECO:0000256" key="2">
    <source>
        <dbReference type="ARBA" id="ARBA00007991"/>
    </source>
</evidence>
<proteinExistence type="inferred from homology"/>
<dbReference type="InterPro" id="IPR001494">
    <property type="entry name" value="Importin-beta_N"/>
</dbReference>
<evidence type="ECO:0000259" key="5">
    <source>
        <dbReference type="PROSITE" id="PS50166"/>
    </source>
</evidence>
<dbReference type="AlphaFoldDB" id="A0AAF0J4R5"/>
<dbReference type="InterPro" id="IPR058669">
    <property type="entry name" value="TPR_IPO7/11-like"/>
</dbReference>
<keyword evidence="7" id="KW-1185">Reference proteome</keyword>
<dbReference type="PANTHER" id="PTHR10997:SF7">
    <property type="entry name" value="IMPORTIN-11"/>
    <property type="match status" value="1"/>
</dbReference>
<dbReference type="Gene3D" id="1.25.10.10">
    <property type="entry name" value="Leucine-rich Repeat Variant"/>
    <property type="match status" value="1"/>
</dbReference>
<dbReference type="InterPro" id="IPR016024">
    <property type="entry name" value="ARM-type_fold"/>
</dbReference>
<reference evidence="6" key="1">
    <citation type="submission" date="2023-03" db="EMBL/GenBank/DDBJ databases">
        <title>Mating type loci evolution in Malassezia.</title>
        <authorList>
            <person name="Coelho M.A."/>
        </authorList>
    </citation>
    <scope>NUCLEOTIDE SEQUENCE</scope>
    <source>
        <strain evidence="6">CBS 11721</strain>
    </source>
</reference>
<dbReference type="GO" id="GO:0006606">
    <property type="term" value="P:protein import into nucleus"/>
    <property type="evidence" value="ECO:0007669"/>
    <property type="project" value="TreeGrafter"/>
</dbReference>
<dbReference type="Pfam" id="PF25758">
    <property type="entry name" value="TPR_IPO11"/>
    <property type="match status" value="1"/>
</dbReference>
<comment type="similarity">
    <text evidence="2">Belongs to the importin beta family.</text>
</comment>
<dbReference type="SUPFAM" id="SSF48371">
    <property type="entry name" value="ARM repeat"/>
    <property type="match status" value="1"/>
</dbReference>
<protein>
    <recommendedName>
        <fullName evidence="5">Importin N-terminal domain-containing protein</fullName>
    </recommendedName>
</protein>
<dbReference type="SMART" id="SM00913">
    <property type="entry name" value="IBN_N"/>
    <property type="match status" value="1"/>
</dbReference>
<evidence type="ECO:0000256" key="1">
    <source>
        <dbReference type="ARBA" id="ARBA00004123"/>
    </source>
</evidence>
<comment type="subcellular location">
    <subcellularLocation>
        <location evidence="1">Nucleus</location>
    </subcellularLocation>
</comment>
<dbReference type="GO" id="GO:0031267">
    <property type="term" value="F:small GTPase binding"/>
    <property type="evidence" value="ECO:0007669"/>
    <property type="project" value="InterPro"/>
</dbReference>
<dbReference type="Proteomes" id="UP001219933">
    <property type="component" value="Chromosome 1"/>
</dbReference>
<dbReference type="PANTHER" id="PTHR10997">
    <property type="entry name" value="IMPORTIN-7, 8, 11"/>
    <property type="match status" value="1"/>
</dbReference>
<accession>A0AAF0J4R5</accession>
<evidence type="ECO:0000256" key="3">
    <source>
        <dbReference type="ARBA" id="ARBA00022448"/>
    </source>
</evidence>
<keyword evidence="4" id="KW-0539">Nucleus</keyword>
<dbReference type="EMBL" id="CP119877">
    <property type="protein sequence ID" value="WFD33702.1"/>
    <property type="molecule type" value="Genomic_DNA"/>
</dbReference>
<gene>
    <name evidence="6" type="ORF">MCUN1_000515</name>
</gene>
<evidence type="ECO:0000313" key="7">
    <source>
        <dbReference type="Proteomes" id="UP001219933"/>
    </source>
</evidence>
<organism evidence="6 7">
    <name type="scientific">Malassezia cuniculi</name>
    <dbReference type="NCBI Taxonomy" id="948313"/>
    <lineage>
        <taxon>Eukaryota</taxon>
        <taxon>Fungi</taxon>
        <taxon>Dikarya</taxon>
        <taxon>Basidiomycota</taxon>
        <taxon>Ustilaginomycotina</taxon>
        <taxon>Malasseziomycetes</taxon>
        <taxon>Malasseziales</taxon>
        <taxon>Malasseziaceae</taxon>
        <taxon>Malassezia</taxon>
    </lineage>
</organism>
<dbReference type="PROSITE" id="PS50166">
    <property type="entry name" value="IMPORTIN_B_NT"/>
    <property type="match status" value="1"/>
</dbReference>
<sequence length="1069" mass="115806">MSSSSSSPSLQQLLDTLNAATTADTAVLHAANQQLDAWESLQPYWTALLDIAFDRSLDNDNARRLAIIRFKNGVSRYWRERIVNRIKVAVQPQTKEVLRARLLDVLYEPDRTVARQAAVAIARIARLDYPSAWPTLISSLHEAITSAAGALSSPNALLVLTRAAETLVQVLKEFESVRVMAGRLRMQDLARELLPALLPVQSSVFQIAFGDAEDPLSWASTANRTQLVRASHLLLKIIQRLALNDVGLLSTRGIAGSQENLAFSFFAATPAQLMRVWSLRSAGNAAAPADLQAALSKHLTAYAKIHYALATRANSSAVHWPGWDEVALWYWGTLRDAAGAGAAASIARPEGEDNALYPYRWLVLALRILHSSLERWHGQCFPVPAAFSGDQGAAFELEAVDVLLRAYLQLTSADLERWEANAEEFSVETDQAGADLDVRPAAEQLIAILASRSRRGAAAGVDPRTPTVIEHLWDVFDATATYSTDSLKDVLARDAVYAAVGLCPVDDVPVEDRDDNTRAAIAIENRLINEASLDVGGPWVIIRRRIAWLIWEWCDHVRVPARPAVYALLAELLRNVPGKTDAAVQLAAAKSLSGLADTLEFDADVFSPFLGDVLAGLMQLIVSGTVSEPDSIRTLAATLAVVTERVGVRTLPYAPALLQLVPSLWDAEDPEARARPSIIEFLGKLARAISPSLESPDDQTLLALHTTVAHVVRTSLQESAAPLLGYDALLLWARSLQSTHHFTTPLFSLLDHVPQLILQPDTAPLACRITDEAFMLAPEEALRHFGADIVGSMGELLGDINNPVVLPPLHTVEGITRCLGASGNQEALVYFANILGASGIVGSLIATLVSGKEATTVASQFATVIARIAYTLPPPYFHELARAGTAQVARAVPMTDGQSVWDLLIPALAQGAEYITVNRRMKIMALGVANIIRGAGDADAAALSHVAEAIGIWTDMLGRVVEDDKGYSQIYETEHENFGEEDVFDMLLANDNCGELENTAPNAKRSEALMDNDPVSQVPLRQYIAATLNDSLATHKEDTPSGSALREALGRMDPLVLDVFQKDLVQKPA</sequence>
<evidence type="ECO:0000256" key="4">
    <source>
        <dbReference type="ARBA" id="ARBA00023242"/>
    </source>
</evidence>
<dbReference type="GO" id="GO:0005635">
    <property type="term" value="C:nuclear envelope"/>
    <property type="evidence" value="ECO:0007669"/>
    <property type="project" value="TreeGrafter"/>
</dbReference>
<feature type="domain" description="Importin N-terminal" evidence="5">
    <location>
        <begin position="31"/>
        <end position="108"/>
    </location>
</feature>
<dbReference type="Pfam" id="PF03810">
    <property type="entry name" value="IBN_N"/>
    <property type="match status" value="1"/>
</dbReference>